<dbReference type="PANTHER" id="PTHR12952:SF0">
    <property type="entry name" value="PROTEIN SYS1 HOMOLOG"/>
    <property type="match status" value="1"/>
</dbReference>
<accession>A0AA35QW01</accession>
<dbReference type="GO" id="GO:0006895">
    <property type="term" value="P:Golgi to endosome transport"/>
    <property type="evidence" value="ECO:0007669"/>
    <property type="project" value="TreeGrafter"/>
</dbReference>
<dbReference type="GO" id="GO:0043001">
    <property type="term" value="P:Golgi to plasma membrane protein transport"/>
    <property type="evidence" value="ECO:0007669"/>
    <property type="project" value="TreeGrafter"/>
</dbReference>
<sequence length="119" mass="13414">MRSGFRSSIFDPVLVVAQIVSLFCFHCVALGGWLLLANLVGGTSTTIDQLFDYHEFEGTYDGWLVMGAVSLNSFTTALIMWKIVRRAKQVFIQRSLICFVCFVSYLLQASVFSSVWTLR</sequence>
<dbReference type="GO" id="GO:0034067">
    <property type="term" value="P:protein localization to Golgi apparatus"/>
    <property type="evidence" value="ECO:0007669"/>
    <property type="project" value="TreeGrafter"/>
</dbReference>
<evidence type="ECO:0000256" key="6">
    <source>
        <dbReference type="ARBA" id="ARBA00022989"/>
    </source>
</evidence>
<keyword evidence="11" id="KW-1185">Reference proteome</keyword>
<evidence type="ECO:0000256" key="9">
    <source>
        <dbReference type="SAM" id="Phobius"/>
    </source>
</evidence>
<dbReference type="GO" id="GO:0005802">
    <property type="term" value="C:trans-Golgi network"/>
    <property type="evidence" value="ECO:0007669"/>
    <property type="project" value="TreeGrafter"/>
</dbReference>
<dbReference type="GO" id="GO:0000139">
    <property type="term" value="C:Golgi membrane"/>
    <property type="evidence" value="ECO:0007669"/>
    <property type="project" value="UniProtKB-SubCell"/>
</dbReference>
<keyword evidence="6 9" id="KW-1133">Transmembrane helix</keyword>
<dbReference type="Proteomes" id="UP001174909">
    <property type="component" value="Unassembled WGS sequence"/>
</dbReference>
<dbReference type="Pfam" id="PF09801">
    <property type="entry name" value="SYS1"/>
    <property type="match status" value="1"/>
</dbReference>
<dbReference type="EMBL" id="CASHTH010000190">
    <property type="protein sequence ID" value="CAI7993520.1"/>
    <property type="molecule type" value="Genomic_DNA"/>
</dbReference>
<proteinExistence type="inferred from homology"/>
<dbReference type="GO" id="GO:0005829">
    <property type="term" value="C:cytosol"/>
    <property type="evidence" value="ECO:0007669"/>
    <property type="project" value="GOC"/>
</dbReference>
<evidence type="ECO:0000256" key="1">
    <source>
        <dbReference type="ARBA" id="ARBA00004653"/>
    </source>
</evidence>
<dbReference type="AlphaFoldDB" id="A0AA35QW01"/>
<keyword evidence="5" id="KW-0653">Protein transport</keyword>
<protein>
    <submittedName>
        <fullName evidence="10">Protein SYS1 homolog</fullName>
    </submittedName>
</protein>
<dbReference type="InterPro" id="IPR019185">
    <property type="entry name" value="Integral_membrane_SYS1-rel"/>
</dbReference>
<reference evidence="10" key="1">
    <citation type="submission" date="2023-03" db="EMBL/GenBank/DDBJ databases">
        <authorList>
            <person name="Steffen K."/>
            <person name="Cardenas P."/>
        </authorList>
    </citation>
    <scope>NUCLEOTIDE SEQUENCE</scope>
</reference>
<evidence type="ECO:0000256" key="7">
    <source>
        <dbReference type="ARBA" id="ARBA00023034"/>
    </source>
</evidence>
<dbReference type="PANTHER" id="PTHR12952">
    <property type="entry name" value="SYS1"/>
    <property type="match status" value="1"/>
</dbReference>
<keyword evidence="4 9" id="KW-0812">Transmembrane</keyword>
<comment type="caution">
    <text evidence="10">The sequence shown here is derived from an EMBL/GenBank/DDBJ whole genome shotgun (WGS) entry which is preliminary data.</text>
</comment>
<evidence type="ECO:0000256" key="3">
    <source>
        <dbReference type="ARBA" id="ARBA00022448"/>
    </source>
</evidence>
<comment type="similarity">
    <text evidence="2">Belongs to the SYS1 family.</text>
</comment>
<feature type="transmembrane region" description="Helical" evidence="9">
    <location>
        <begin position="63"/>
        <end position="84"/>
    </location>
</feature>
<organism evidence="10 11">
    <name type="scientific">Geodia barretti</name>
    <name type="common">Barrett's horny sponge</name>
    <dbReference type="NCBI Taxonomy" id="519541"/>
    <lineage>
        <taxon>Eukaryota</taxon>
        <taxon>Metazoa</taxon>
        <taxon>Porifera</taxon>
        <taxon>Demospongiae</taxon>
        <taxon>Heteroscleromorpha</taxon>
        <taxon>Tetractinellida</taxon>
        <taxon>Astrophorina</taxon>
        <taxon>Geodiidae</taxon>
        <taxon>Geodia</taxon>
    </lineage>
</organism>
<evidence type="ECO:0000313" key="11">
    <source>
        <dbReference type="Proteomes" id="UP001174909"/>
    </source>
</evidence>
<evidence type="ECO:0000256" key="4">
    <source>
        <dbReference type="ARBA" id="ARBA00022692"/>
    </source>
</evidence>
<comment type="subcellular location">
    <subcellularLocation>
        <location evidence="1">Golgi apparatus membrane</location>
        <topology evidence="1">Multi-pass membrane protein</topology>
    </subcellularLocation>
</comment>
<feature type="transmembrane region" description="Helical" evidence="9">
    <location>
        <begin position="96"/>
        <end position="118"/>
    </location>
</feature>
<gene>
    <name evidence="10" type="ORF">GBAR_LOCUS1268</name>
</gene>
<keyword evidence="3" id="KW-0813">Transport</keyword>
<feature type="transmembrane region" description="Helical" evidence="9">
    <location>
        <begin position="12"/>
        <end position="36"/>
    </location>
</feature>
<evidence type="ECO:0000256" key="5">
    <source>
        <dbReference type="ARBA" id="ARBA00022927"/>
    </source>
</evidence>
<name>A0AA35QW01_GEOBA</name>
<keyword evidence="7" id="KW-0333">Golgi apparatus</keyword>
<evidence type="ECO:0000256" key="8">
    <source>
        <dbReference type="ARBA" id="ARBA00023136"/>
    </source>
</evidence>
<evidence type="ECO:0000313" key="10">
    <source>
        <dbReference type="EMBL" id="CAI7993520.1"/>
    </source>
</evidence>
<evidence type="ECO:0000256" key="2">
    <source>
        <dbReference type="ARBA" id="ARBA00008160"/>
    </source>
</evidence>
<keyword evidence="8 9" id="KW-0472">Membrane</keyword>